<keyword evidence="2" id="KW-1185">Reference proteome</keyword>
<evidence type="ECO:0008006" key="3">
    <source>
        <dbReference type="Google" id="ProtNLM"/>
    </source>
</evidence>
<dbReference type="eggNOG" id="ENOG50335BG">
    <property type="taxonomic scope" value="Bacteria"/>
</dbReference>
<protein>
    <recommendedName>
        <fullName evidence="3">SIMPL domain-containing protein</fullName>
    </recommendedName>
</protein>
<dbReference type="STRING" id="398512.Bccel_1151"/>
<organism evidence="1 2">
    <name type="scientific">Pseudobacteroides cellulosolvens ATCC 35603 = DSM 2933</name>
    <dbReference type="NCBI Taxonomy" id="398512"/>
    <lineage>
        <taxon>Bacteria</taxon>
        <taxon>Bacillati</taxon>
        <taxon>Bacillota</taxon>
        <taxon>Clostridia</taxon>
        <taxon>Eubacteriales</taxon>
        <taxon>Oscillospiraceae</taxon>
        <taxon>Pseudobacteroides</taxon>
    </lineage>
</organism>
<evidence type="ECO:0000313" key="2">
    <source>
        <dbReference type="Proteomes" id="UP000036923"/>
    </source>
</evidence>
<dbReference type="Gene3D" id="3.30.110.170">
    <property type="entry name" value="Protein of unknown function (DUF541), domain 1"/>
    <property type="match status" value="1"/>
</dbReference>
<dbReference type="EMBL" id="LGTC01000001">
    <property type="protein sequence ID" value="KNY25891.1"/>
    <property type="molecule type" value="Genomic_DNA"/>
</dbReference>
<evidence type="ECO:0000313" key="1">
    <source>
        <dbReference type="EMBL" id="KNY25891.1"/>
    </source>
</evidence>
<sequence>MQDNYIEVIGEAQYSEEPDTWIIDVTLNIQTANKDALIAESREYKNKLVNILLSNGITEDELFYAGTDLYAPWWKKNRVGLNASHKVTIRTKDRYKAYNALEKIEELNKISKRIVVQIDERKPFFKANDAEILNARKAACKNALIKAKDLADAFNMDVGSPIEIEEIDKGVRASGNYGDNDWGGVYAVACASQRSINDEVDNEVQLKGNERVVYLRYRIKFAMIVKG</sequence>
<proteinExistence type="predicted"/>
<name>A0A0L6JJ40_9FIRM</name>
<comment type="caution">
    <text evidence="1">The sequence shown here is derived from an EMBL/GenBank/DDBJ whole genome shotgun (WGS) entry which is preliminary data.</text>
</comment>
<accession>A0A0L6JJ40</accession>
<gene>
    <name evidence="1" type="ORF">Bccel_1151</name>
</gene>
<reference evidence="2" key="1">
    <citation type="submission" date="2015-07" db="EMBL/GenBank/DDBJ databases">
        <title>Near-Complete Genome Sequence of the Cellulolytic Bacterium Bacteroides (Pseudobacteroides) cellulosolvens ATCC 35603.</title>
        <authorList>
            <person name="Dassa B."/>
            <person name="Utturkar S.M."/>
            <person name="Klingeman D.M."/>
            <person name="Hurt R.A."/>
            <person name="Keller M."/>
            <person name="Xu J."/>
            <person name="Reddy Y.H.K."/>
            <person name="Borovok I."/>
            <person name="Grinberg I.R."/>
            <person name="Lamed R."/>
            <person name="Zhivin O."/>
            <person name="Bayer E.A."/>
            <person name="Brown S.D."/>
        </authorList>
    </citation>
    <scope>NUCLEOTIDE SEQUENCE [LARGE SCALE GENOMIC DNA]</scope>
    <source>
        <strain evidence="2">DSM 2933</strain>
    </source>
</reference>
<dbReference type="Gene3D" id="3.30.70.2970">
    <property type="entry name" value="Protein of unknown function (DUF541), domain 2"/>
    <property type="match status" value="1"/>
</dbReference>
<dbReference type="InterPro" id="IPR007497">
    <property type="entry name" value="SIMPL/DUF541"/>
</dbReference>
<dbReference type="AlphaFoldDB" id="A0A0L6JJ40"/>
<dbReference type="Proteomes" id="UP000036923">
    <property type="component" value="Unassembled WGS sequence"/>
</dbReference>
<dbReference type="RefSeq" id="WP_036940631.1">
    <property type="nucleotide sequence ID" value="NZ_JQKC01000013.1"/>
</dbReference>
<dbReference type="Pfam" id="PF04402">
    <property type="entry name" value="SIMPL"/>
    <property type="match status" value="1"/>
</dbReference>